<organism evidence="1 2">
    <name type="scientific">Bacteroides pyogenes JCM 6292</name>
    <dbReference type="NCBI Taxonomy" id="1235809"/>
    <lineage>
        <taxon>Bacteria</taxon>
        <taxon>Pseudomonadati</taxon>
        <taxon>Bacteroidota</taxon>
        <taxon>Bacteroidia</taxon>
        <taxon>Bacteroidales</taxon>
        <taxon>Bacteroidaceae</taxon>
        <taxon>Bacteroides</taxon>
    </lineage>
</organism>
<protein>
    <submittedName>
        <fullName evidence="1">Uncharacterized protein</fullName>
    </submittedName>
</protein>
<comment type="caution">
    <text evidence="1">The sequence shown here is derived from an EMBL/GenBank/DDBJ whole genome shotgun (WGS) entry which is preliminary data.</text>
</comment>
<evidence type="ECO:0000313" key="2">
    <source>
        <dbReference type="Proteomes" id="UP000018861"/>
    </source>
</evidence>
<accession>W4PCR2</accession>
<evidence type="ECO:0000313" key="1">
    <source>
        <dbReference type="EMBL" id="GAE17183.1"/>
    </source>
</evidence>
<sequence>MVSSGTWNGGYVEGMGYVANDTYVYGNSTYPGQTSQDYYTFPDYVTSVSMDGANQVAGAIISKIPILGTATSYYAQEVGDMTRDIQAELLRKGYDGSSSFTIVRTSMGDSIKFSVYDANNGQLITSRTINTAGIWQ</sequence>
<dbReference type="AlphaFoldDB" id="W4PCR2"/>
<gene>
    <name evidence="1" type="ORF">JCM6292_3752</name>
</gene>
<dbReference type="Proteomes" id="UP000018861">
    <property type="component" value="Unassembled WGS sequence"/>
</dbReference>
<reference evidence="1 2" key="1">
    <citation type="journal article" date="2014" name="Genome Announc.">
        <title>Draft Genome Sequences of Three Strains of Bacteroides pyogenes Isolated from a Cat and Swine.</title>
        <authorList>
            <person name="Sakamoto M."/>
            <person name="Oshima K."/>
            <person name="Suda W."/>
            <person name="Kitamura K."/>
            <person name="Iida T."/>
            <person name="Hattori M."/>
            <person name="Ohkuma M."/>
        </authorList>
    </citation>
    <scope>NUCLEOTIDE SEQUENCE [LARGE SCALE GENOMIC DNA]</scope>
    <source>
        <strain evidence="1 2">JCM 6292</strain>
    </source>
</reference>
<dbReference type="EMBL" id="BAIQ01000068">
    <property type="protein sequence ID" value="GAE17183.1"/>
    <property type="molecule type" value="Genomic_DNA"/>
</dbReference>
<name>W4PCR2_9BACE</name>
<proteinExistence type="predicted"/>